<dbReference type="Gene3D" id="3.30.160.60">
    <property type="entry name" value="Classic Zinc Finger"/>
    <property type="match status" value="2"/>
</dbReference>
<evidence type="ECO:0000256" key="2">
    <source>
        <dbReference type="ARBA" id="ARBA00022723"/>
    </source>
</evidence>
<keyword evidence="6" id="KW-0238">DNA-binding</keyword>
<gene>
    <name evidence="8" type="ORF">CTOB1V02_LOCUS6825</name>
</gene>
<keyword evidence="2" id="KW-0479">Metal-binding</keyword>
<dbReference type="InterPro" id="IPR013087">
    <property type="entry name" value="Znf_C2H2_type"/>
</dbReference>
<evidence type="ECO:0000256" key="3">
    <source>
        <dbReference type="ARBA" id="ARBA00022737"/>
    </source>
</evidence>
<dbReference type="EMBL" id="OB661774">
    <property type="protein sequence ID" value="CAD7228948.1"/>
    <property type="molecule type" value="Genomic_DNA"/>
</dbReference>
<name>A0A7R8ZM13_9CRUS</name>
<evidence type="ECO:0000256" key="1">
    <source>
        <dbReference type="ARBA" id="ARBA00004123"/>
    </source>
</evidence>
<keyword evidence="3" id="KW-0677">Repeat</keyword>
<dbReference type="PROSITE" id="PS50157">
    <property type="entry name" value="ZINC_FINGER_C2H2_2"/>
    <property type="match status" value="3"/>
</dbReference>
<comment type="subcellular location">
    <subcellularLocation>
        <location evidence="1">Nucleus</location>
    </subcellularLocation>
</comment>
<dbReference type="FunFam" id="3.30.160.60:FF:001009">
    <property type="entry name" value="Zinc finger protein 26"/>
    <property type="match status" value="1"/>
</dbReference>
<dbReference type="InterPro" id="IPR036236">
    <property type="entry name" value="Znf_C2H2_sf"/>
</dbReference>
<dbReference type="GO" id="GO:0003677">
    <property type="term" value="F:DNA binding"/>
    <property type="evidence" value="ECO:0007669"/>
    <property type="project" value="UniProtKB-KW"/>
</dbReference>
<evidence type="ECO:0000256" key="6">
    <source>
        <dbReference type="ARBA" id="ARBA00023125"/>
    </source>
</evidence>
<dbReference type="PROSITE" id="PS00028">
    <property type="entry name" value="ZINC_FINGER_C2H2_1"/>
    <property type="match status" value="3"/>
</dbReference>
<protein>
    <submittedName>
        <fullName evidence="8">Uncharacterized protein</fullName>
    </submittedName>
</protein>
<reference evidence="8" key="1">
    <citation type="submission" date="2020-11" db="EMBL/GenBank/DDBJ databases">
        <authorList>
            <person name="Tran Van P."/>
        </authorList>
    </citation>
    <scope>NUCLEOTIDE SEQUENCE</scope>
</reference>
<organism evidence="8">
    <name type="scientific">Cyprideis torosa</name>
    <dbReference type="NCBI Taxonomy" id="163714"/>
    <lineage>
        <taxon>Eukaryota</taxon>
        <taxon>Metazoa</taxon>
        <taxon>Ecdysozoa</taxon>
        <taxon>Arthropoda</taxon>
        <taxon>Crustacea</taxon>
        <taxon>Oligostraca</taxon>
        <taxon>Ostracoda</taxon>
        <taxon>Podocopa</taxon>
        <taxon>Podocopida</taxon>
        <taxon>Cytherocopina</taxon>
        <taxon>Cytheroidea</taxon>
        <taxon>Cytherideidae</taxon>
        <taxon>Cyprideis</taxon>
    </lineage>
</organism>
<keyword evidence="7" id="KW-0539">Nucleus</keyword>
<keyword evidence="5" id="KW-0862">Zinc</keyword>
<dbReference type="GO" id="GO:0005634">
    <property type="term" value="C:nucleus"/>
    <property type="evidence" value="ECO:0007669"/>
    <property type="project" value="UniProtKB-SubCell"/>
</dbReference>
<accession>A0A7R8ZM13</accession>
<evidence type="ECO:0000256" key="4">
    <source>
        <dbReference type="ARBA" id="ARBA00022771"/>
    </source>
</evidence>
<evidence type="ECO:0000313" key="8">
    <source>
        <dbReference type="EMBL" id="CAD7228948.1"/>
    </source>
</evidence>
<dbReference type="GO" id="GO:0008270">
    <property type="term" value="F:zinc ion binding"/>
    <property type="evidence" value="ECO:0007669"/>
    <property type="project" value="UniProtKB-KW"/>
</dbReference>
<dbReference type="PANTHER" id="PTHR24394">
    <property type="entry name" value="ZINC FINGER PROTEIN"/>
    <property type="match status" value="1"/>
</dbReference>
<keyword evidence="4" id="KW-0863">Zinc-finger</keyword>
<dbReference type="AlphaFoldDB" id="A0A7R8ZM13"/>
<dbReference type="OrthoDB" id="8117402at2759"/>
<dbReference type="Pfam" id="PF00096">
    <property type="entry name" value="zf-C2H2"/>
    <property type="match status" value="2"/>
</dbReference>
<dbReference type="PANTHER" id="PTHR24394:SF44">
    <property type="entry name" value="ZINC FINGER PROTEIN 271-LIKE"/>
    <property type="match status" value="1"/>
</dbReference>
<sequence>MPMKNKYNIVYTLRLSSISSLPSLTNSPNCGLALPSVFGDCTEGTSVAFPLLDAFLLDKQLDFSDDLKESIAAYLGKLTSEFEAYFDGVEPWYKDPFGAVVDDETEEAEELLYACTECSKTFTYPSMLQKHRRIHSGERKYDCPICARSFATWDNRHVHMFAHTKKRLYECKHCGEGFMRKAQARLHVDHMHREYALEPLADSIRKNKPFKYLGDGRIVENYDTGDEGRVLEPGMKTTTYPKADPNEVITHVVGKLKGPCERPGREFRTPSTLATHKG</sequence>
<dbReference type="SUPFAM" id="SSF57667">
    <property type="entry name" value="beta-beta-alpha zinc fingers"/>
    <property type="match status" value="2"/>
</dbReference>
<evidence type="ECO:0000256" key="7">
    <source>
        <dbReference type="ARBA" id="ARBA00023242"/>
    </source>
</evidence>
<dbReference type="GO" id="GO:0000981">
    <property type="term" value="F:DNA-binding transcription factor activity, RNA polymerase II-specific"/>
    <property type="evidence" value="ECO:0007669"/>
    <property type="project" value="TreeGrafter"/>
</dbReference>
<proteinExistence type="predicted"/>
<evidence type="ECO:0000256" key="5">
    <source>
        <dbReference type="ARBA" id="ARBA00022833"/>
    </source>
</evidence>
<dbReference type="SMART" id="SM00355">
    <property type="entry name" value="ZnF_C2H2"/>
    <property type="match status" value="3"/>
</dbReference>